<sequence>MDAKREAKSNQPASRSAIAATGFRLKPFSIFFDNSSTDLGSLAG</sequence>
<reference evidence="1" key="1">
    <citation type="submission" date="2014-09" db="EMBL/GenBank/DDBJ databases">
        <authorList>
            <person name="Magalhaes I.L.F."/>
            <person name="Oliveira U."/>
            <person name="Santos F.R."/>
            <person name="Vidigal T.H.D.A."/>
            <person name="Brescovit A.D."/>
            <person name="Santos A.J."/>
        </authorList>
    </citation>
    <scope>NUCLEOTIDE SEQUENCE</scope>
    <source>
        <tissue evidence="1">Shoot tissue taken approximately 20 cm above the soil surface</tissue>
    </source>
</reference>
<protein>
    <submittedName>
        <fullName evidence="1">Uncharacterized protein</fullName>
    </submittedName>
</protein>
<organism evidence="1">
    <name type="scientific">Arundo donax</name>
    <name type="common">Giant reed</name>
    <name type="synonym">Donax arundinaceus</name>
    <dbReference type="NCBI Taxonomy" id="35708"/>
    <lineage>
        <taxon>Eukaryota</taxon>
        <taxon>Viridiplantae</taxon>
        <taxon>Streptophyta</taxon>
        <taxon>Embryophyta</taxon>
        <taxon>Tracheophyta</taxon>
        <taxon>Spermatophyta</taxon>
        <taxon>Magnoliopsida</taxon>
        <taxon>Liliopsida</taxon>
        <taxon>Poales</taxon>
        <taxon>Poaceae</taxon>
        <taxon>PACMAD clade</taxon>
        <taxon>Arundinoideae</taxon>
        <taxon>Arundineae</taxon>
        <taxon>Arundo</taxon>
    </lineage>
</organism>
<dbReference type="AlphaFoldDB" id="A0A0A9G475"/>
<proteinExistence type="predicted"/>
<accession>A0A0A9G475</accession>
<evidence type="ECO:0000313" key="1">
    <source>
        <dbReference type="EMBL" id="JAE19885.1"/>
    </source>
</evidence>
<name>A0A0A9G475_ARUDO</name>
<reference evidence="1" key="2">
    <citation type="journal article" date="2015" name="Data Brief">
        <title>Shoot transcriptome of the giant reed, Arundo donax.</title>
        <authorList>
            <person name="Barrero R.A."/>
            <person name="Guerrero F.D."/>
            <person name="Moolhuijzen P."/>
            <person name="Goolsby J.A."/>
            <person name="Tidwell J."/>
            <person name="Bellgard S.E."/>
            <person name="Bellgard M.I."/>
        </authorList>
    </citation>
    <scope>NUCLEOTIDE SEQUENCE</scope>
    <source>
        <tissue evidence="1">Shoot tissue taken approximately 20 cm above the soil surface</tissue>
    </source>
</reference>
<dbReference type="EMBL" id="GBRH01178011">
    <property type="protein sequence ID" value="JAE19885.1"/>
    <property type="molecule type" value="Transcribed_RNA"/>
</dbReference>